<keyword evidence="2" id="KW-0472">Membrane</keyword>
<dbReference type="EMBL" id="JADWOX010000001">
    <property type="protein sequence ID" value="MBI1682622.1"/>
    <property type="molecule type" value="Genomic_DNA"/>
</dbReference>
<keyword evidence="2" id="KW-1133">Transmembrane helix</keyword>
<keyword evidence="2" id="KW-0812">Transmembrane</keyword>
<feature type="region of interest" description="Disordered" evidence="1">
    <location>
        <begin position="69"/>
        <end position="153"/>
    </location>
</feature>
<evidence type="ECO:0000313" key="3">
    <source>
        <dbReference type="EMBL" id="MBI1682622.1"/>
    </source>
</evidence>
<keyword evidence="4" id="KW-1185">Reference proteome</keyword>
<evidence type="ECO:0000256" key="1">
    <source>
        <dbReference type="SAM" id="MobiDB-lite"/>
    </source>
</evidence>
<organism evidence="3 4">
    <name type="scientific">Caulobacter hibisci</name>
    <dbReference type="NCBI Taxonomy" id="2035993"/>
    <lineage>
        <taxon>Bacteria</taxon>
        <taxon>Pseudomonadati</taxon>
        <taxon>Pseudomonadota</taxon>
        <taxon>Alphaproteobacteria</taxon>
        <taxon>Caulobacterales</taxon>
        <taxon>Caulobacteraceae</taxon>
        <taxon>Caulobacter</taxon>
    </lineage>
</organism>
<feature type="transmembrane region" description="Helical" evidence="2">
    <location>
        <begin position="25"/>
        <end position="45"/>
    </location>
</feature>
<feature type="compositionally biased region" description="Basic and acidic residues" evidence="1">
    <location>
        <begin position="211"/>
        <end position="224"/>
    </location>
</feature>
<protein>
    <recommendedName>
        <fullName evidence="5">Energy transducer TonB</fullName>
    </recommendedName>
</protein>
<evidence type="ECO:0008006" key="5">
    <source>
        <dbReference type="Google" id="ProtNLM"/>
    </source>
</evidence>
<sequence>MVETAARSITLLLDAPGQPRPDKRFWAIAGGSAVLHLAVLAWLALPVRTVFPDQDAVSTVTIDLVTNTPPEIPRETAREAPAAAAAPLPNPREARRAAPTGIAPSPFVAAPATGARGRGAGDHPAPLPGAQPGGDLKTALRGSGTGCANGKAVGLNRREQERCDERWGEASRKAPDYAAPIEAAKRAGFDRQAAAQEAYRRYQESPMGPGIDHRSRDGLGKMKEIPLGLPGTDALGRPRN</sequence>
<evidence type="ECO:0000256" key="2">
    <source>
        <dbReference type="SAM" id="Phobius"/>
    </source>
</evidence>
<reference evidence="3 4" key="1">
    <citation type="submission" date="2020-11" db="EMBL/GenBank/DDBJ databases">
        <title>genome sequence of strain KACC 18849.</title>
        <authorList>
            <person name="Gao J."/>
            <person name="Zhang X."/>
        </authorList>
    </citation>
    <scope>NUCLEOTIDE SEQUENCE [LARGE SCALE GENOMIC DNA]</scope>
    <source>
        <strain evidence="3 4">KACC 18849</strain>
    </source>
</reference>
<feature type="region of interest" description="Disordered" evidence="1">
    <location>
        <begin position="195"/>
        <end position="240"/>
    </location>
</feature>
<evidence type="ECO:0000313" key="4">
    <source>
        <dbReference type="Proteomes" id="UP000639859"/>
    </source>
</evidence>
<dbReference type="Proteomes" id="UP000639859">
    <property type="component" value="Unassembled WGS sequence"/>
</dbReference>
<accession>A0ABS0SSK4</accession>
<gene>
    <name evidence="3" type="ORF">I4Q42_02975</name>
</gene>
<proteinExistence type="predicted"/>
<dbReference type="RefSeq" id="WP_198574557.1">
    <property type="nucleotide sequence ID" value="NZ_JADWOX010000001.1"/>
</dbReference>
<name>A0ABS0SSK4_9CAUL</name>
<comment type="caution">
    <text evidence="3">The sequence shown here is derived from an EMBL/GenBank/DDBJ whole genome shotgun (WGS) entry which is preliminary data.</text>
</comment>